<dbReference type="Proteomes" id="UP000020406">
    <property type="component" value="Unassembled WGS sequence"/>
</dbReference>
<dbReference type="EMBL" id="JDSQ01000053">
    <property type="protein sequence ID" value="EWS76944.1"/>
    <property type="molecule type" value="Genomic_DNA"/>
</dbReference>
<name>Z9JFI2_9GAMM</name>
<evidence type="ECO:0000313" key="1">
    <source>
        <dbReference type="EMBL" id="EWS76944.1"/>
    </source>
</evidence>
<gene>
    <name evidence="1" type="ORF">AF72_13475</name>
</gene>
<dbReference type="PATRIC" id="fig|1444770.3.peg.3169"/>
<reference evidence="1 2" key="1">
    <citation type="journal article" date="2014" name="Genome Announc.">
        <title>Draft Genome Sequence of Xylella fastidiosa Pear Leaf Scorch Strain in Taiwan.</title>
        <authorList>
            <person name="Su C.C."/>
            <person name="Deng W.L."/>
            <person name="Jan F.J."/>
            <person name="Chang C.J."/>
            <person name="Huang H."/>
            <person name="Chen J."/>
        </authorList>
    </citation>
    <scope>NUCLEOTIDE SEQUENCE [LARGE SCALE GENOMIC DNA]</scope>
    <source>
        <strain evidence="1 2">PLS229</strain>
    </source>
</reference>
<protein>
    <submittedName>
        <fullName evidence="1">Uncharacterized protein</fullName>
    </submittedName>
</protein>
<proteinExistence type="predicted"/>
<dbReference type="AlphaFoldDB" id="Z9JFI2"/>
<organism evidence="1 2">
    <name type="scientific">Xylella taiwanensis</name>
    <dbReference type="NCBI Taxonomy" id="1444770"/>
    <lineage>
        <taxon>Bacteria</taxon>
        <taxon>Pseudomonadati</taxon>
        <taxon>Pseudomonadota</taxon>
        <taxon>Gammaproteobacteria</taxon>
        <taxon>Lysobacterales</taxon>
        <taxon>Lysobacteraceae</taxon>
        <taxon>Xylella</taxon>
    </lineage>
</organism>
<accession>Z9JFI2</accession>
<evidence type="ECO:0000313" key="2">
    <source>
        <dbReference type="Proteomes" id="UP000020406"/>
    </source>
</evidence>
<comment type="caution">
    <text evidence="1">The sequence shown here is derived from an EMBL/GenBank/DDBJ whole genome shotgun (WGS) entry which is preliminary data.</text>
</comment>
<sequence>MGTHAAAAVALAGGVLLGALGAVQNEVTSRIEGQATAANLGTNGAELPGALLALAFFIVDAKGGDGDFAAGA</sequence>